<sequence>MICLMLMKMTVKKRRKKNRIWTALVDSGTKNCDGPKPISIVGSTTSIGTQVTNATRIAYGQKRLLWRRIKFPHVKSVNVCGGRTANNTMFSAIKKFSGRETQNEASRGEKGGGLDSYQPNKGIHHGSIHSNSRINQLLKSKVNLKDPNAHTIISRIEATQKIYRDFDTLDKKMKLEKKKLESVDKIMNKLRIAQMKAKEMRKRMSTNEGPRTSLKVIGRDCASLCNFGNLNAILGTW</sequence>
<gene>
    <name evidence="1" type="ORF">L1987_12456</name>
</gene>
<keyword evidence="2" id="KW-1185">Reference proteome</keyword>
<evidence type="ECO:0000313" key="2">
    <source>
        <dbReference type="Proteomes" id="UP001056120"/>
    </source>
</evidence>
<reference evidence="1 2" key="2">
    <citation type="journal article" date="2022" name="Mol. Ecol. Resour.">
        <title>The genomes of chicory, endive, great burdock and yacon provide insights into Asteraceae paleo-polyploidization history and plant inulin production.</title>
        <authorList>
            <person name="Fan W."/>
            <person name="Wang S."/>
            <person name="Wang H."/>
            <person name="Wang A."/>
            <person name="Jiang F."/>
            <person name="Liu H."/>
            <person name="Zhao H."/>
            <person name="Xu D."/>
            <person name="Zhang Y."/>
        </authorList>
    </citation>
    <scope>NUCLEOTIDE SEQUENCE [LARGE SCALE GENOMIC DNA]</scope>
    <source>
        <strain evidence="2">cv. Yunnan</strain>
        <tissue evidence="1">Leaves</tissue>
    </source>
</reference>
<protein>
    <submittedName>
        <fullName evidence="1">Uncharacterized protein</fullName>
    </submittedName>
</protein>
<proteinExistence type="predicted"/>
<evidence type="ECO:0000313" key="1">
    <source>
        <dbReference type="EMBL" id="KAI3818641.1"/>
    </source>
</evidence>
<accession>A0ACB9JG44</accession>
<reference evidence="2" key="1">
    <citation type="journal article" date="2022" name="Mol. Ecol. Resour.">
        <title>The genomes of chicory, endive, great burdock and yacon provide insights into Asteraceae palaeo-polyploidization history and plant inulin production.</title>
        <authorList>
            <person name="Fan W."/>
            <person name="Wang S."/>
            <person name="Wang H."/>
            <person name="Wang A."/>
            <person name="Jiang F."/>
            <person name="Liu H."/>
            <person name="Zhao H."/>
            <person name="Xu D."/>
            <person name="Zhang Y."/>
        </authorList>
    </citation>
    <scope>NUCLEOTIDE SEQUENCE [LARGE SCALE GENOMIC DNA]</scope>
    <source>
        <strain evidence="2">cv. Yunnan</strain>
    </source>
</reference>
<dbReference type="Proteomes" id="UP001056120">
    <property type="component" value="Linkage Group LG04"/>
</dbReference>
<dbReference type="EMBL" id="CM042021">
    <property type="protein sequence ID" value="KAI3818641.1"/>
    <property type="molecule type" value="Genomic_DNA"/>
</dbReference>
<name>A0ACB9JG44_9ASTR</name>
<comment type="caution">
    <text evidence="1">The sequence shown here is derived from an EMBL/GenBank/DDBJ whole genome shotgun (WGS) entry which is preliminary data.</text>
</comment>
<organism evidence="1 2">
    <name type="scientific">Smallanthus sonchifolius</name>
    <dbReference type="NCBI Taxonomy" id="185202"/>
    <lineage>
        <taxon>Eukaryota</taxon>
        <taxon>Viridiplantae</taxon>
        <taxon>Streptophyta</taxon>
        <taxon>Embryophyta</taxon>
        <taxon>Tracheophyta</taxon>
        <taxon>Spermatophyta</taxon>
        <taxon>Magnoliopsida</taxon>
        <taxon>eudicotyledons</taxon>
        <taxon>Gunneridae</taxon>
        <taxon>Pentapetalae</taxon>
        <taxon>asterids</taxon>
        <taxon>campanulids</taxon>
        <taxon>Asterales</taxon>
        <taxon>Asteraceae</taxon>
        <taxon>Asteroideae</taxon>
        <taxon>Heliantheae alliance</taxon>
        <taxon>Millerieae</taxon>
        <taxon>Smallanthus</taxon>
    </lineage>
</organism>